<dbReference type="EMBL" id="CM042048">
    <property type="protein sequence ID" value="KAI3759121.1"/>
    <property type="molecule type" value="Genomic_DNA"/>
</dbReference>
<gene>
    <name evidence="1" type="ORF">L6452_06696</name>
</gene>
<reference evidence="1 2" key="2">
    <citation type="journal article" date="2022" name="Mol. Ecol. Resour.">
        <title>The genomes of chicory, endive, great burdock and yacon provide insights into Asteraceae paleo-polyploidization history and plant inulin production.</title>
        <authorList>
            <person name="Fan W."/>
            <person name="Wang S."/>
            <person name="Wang H."/>
            <person name="Wang A."/>
            <person name="Jiang F."/>
            <person name="Liu H."/>
            <person name="Zhao H."/>
            <person name="Xu D."/>
            <person name="Zhang Y."/>
        </authorList>
    </citation>
    <scope>NUCLEOTIDE SEQUENCE [LARGE SCALE GENOMIC DNA]</scope>
    <source>
        <strain evidence="2">cv. Niubang</strain>
    </source>
</reference>
<organism evidence="1 2">
    <name type="scientific">Arctium lappa</name>
    <name type="common">Greater burdock</name>
    <name type="synonym">Lappa major</name>
    <dbReference type="NCBI Taxonomy" id="4217"/>
    <lineage>
        <taxon>Eukaryota</taxon>
        <taxon>Viridiplantae</taxon>
        <taxon>Streptophyta</taxon>
        <taxon>Embryophyta</taxon>
        <taxon>Tracheophyta</taxon>
        <taxon>Spermatophyta</taxon>
        <taxon>Magnoliopsida</taxon>
        <taxon>eudicotyledons</taxon>
        <taxon>Gunneridae</taxon>
        <taxon>Pentapetalae</taxon>
        <taxon>asterids</taxon>
        <taxon>campanulids</taxon>
        <taxon>Asterales</taxon>
        <taxon>Asteraceae</taxon>
        <taxon>Carduoideae</taxon>
        <taxon>Cardueae</taxon>
        <taxon>Arctiinae</taxon>
        <taxon>Arctium</taxon>
    </lineage>
</organism>
<evidence type="ECO:0000313" key="1">
    <source>
        <dbReference type="EMBL" id="KAI3759121.1"/>
    </source>
</evidence>
<comment type="caution">
    <text evidence="1">The sequence shown here is derived from an EMBL/GenBank/DDBJ whole genome shotgun (WGS) entry which is preliminary data.</text>
</comment>
<keyword evidence="2" id="KW-1185">Reference proteome</keyword>
<dbReference type="Proteomes" id="UP001055879">
    <property type="component" value="Linkage Group LG02"/>
</dbReference>
<reference evidence="2" key="1">
    <citation type="journal article" date="2022" name="Mol. Ecol. Resour.">
        <title>The genomes of chicory, endive, great burdock and yacon provide insights into Asteraceae palaeo-polyploidization history and plant inulin production.</title>
        <authorList>
            <person name="Fan W."/>
            <person name="Wang S."/>
            <person name="Wang H."/>
            <person name="Wang A."/>
            <person name="Jiang F."/>
            <person name="Liu H."/>
            <person name="Zhao H."/>
            <person name="Xu D."/>
            <person name="Zhang Y."/>
        </authorList>
    </citation>
    <scope>NUCLEOTIDE SEQUENCE [LARGE SCALE GENOMIC DNA]</scope>
    <source>
        <strain evidence="2">cv. Niubang</strain>
    </source>
</reference>
<evidence type="ECO:0000313" key="2">
    <source>
        <dbReference type="Proteomes" id="UP001055879"/>
    </source>
</evidence>
<protein>
    <submittedName>
        <fullName evidence="1">Uncharacterized protein</fullName>
    </submittedName>
</protein>
<name>A0ACB9EK83_ARCLA</name>
<accession>A0ACB9EK83</accession>
<proteinExistence type="predicted"/>
<sequence length="961" mass="107467">MLSIIDLSSVHGTWVSGKRIESGVPVKLKEGDTVRMGGSSRIYELHWVPLSQAYDVDDPFIPAVYAFKQGCKEETKQDENCLCPSDDDLESLNLQKLNPLTSLYCSNYCSDDTEVEHSSPSNGNGEIFRTSLVQPSPFLLETMSAIEDSDSQNELENQSNWMGDKTSDEFEQHSNGTIKEDLFSVPNCSSSFRDDMEVEWSSPWKTGNESGEIVATESNWSGDKTSDEFEQLSNGTIKEDSFSVRNCSSSFWDDMEVERSIPWKMGNESGEIFATFSVQAPLVVSETISATETSDDNLNKSEDEASMKDDLVSTFPVQAPLMVSETISATETSDDNLNKSEDEASMKDDLVSTFPVQAPLVVSETISATESSDDNLNKSEDESSMKDDLVSTFSVQAPLMVSETISTTEISDDNLNKSEDESSMKDDLVSTFSVQVPLVVSETISATEISDDNINKSEDESSVKDNLVSVAFFDAIMHGKDALDQDIARGNAIDKGSEHERVNQQKTENSPVPMALFDGVNRDENGFFSPLRAESEEVSVGCDFEQMNQTKTMDESASLVLFDGVGSKVDDDVICKSIMSRGEEVDMVVELELFDHDTPKKDSVLVSLPDGIHMDQERTFTPDKSRTKEVYINPEAMHSVSVSVNLFDSLDGNELEIFTPGKENSNPNACSVKSLKSRWKEDEHEQSNHCMMSKKAVNPADNEEKDIFRISKKLFTTDGEKFVSDTLLQRSPDTIMKMEGSYNSIDYPQTVQNVVDTSHNILGVAKKRWTMVVDTNSLLHNESLKHLKLLQGLIGTQLFVPKIVIRGLMDIKCQDDILKKCTKKVSLALKWIDECMVDTKWWIRMDDETLHSSEAEYEVLETALHLRKEITDRKIIILSNDLTLKIKAMAEGVMCETAEEFRRSLVNPFSERFMWVGSSARGPTWSCVDDDVLRQKYHGCTLNASHRLKGLKLLAHIKNFW</sequence>